<dbReference type="Proteomes" id="UP000247702">
    <property type="component" value="Unassembled WGS sequence"/>
</dbReference>
<dbReference type="EMBL" id="BEXD01000079">
    <property type="protein sequence ID" value="GBB84044.1"/>
    <property type="molecule type" value="Genomic_DNA"/>
</dbReference>
<protein>
    <submittedName>
        <fullName evidence="1">Uncharacterized protein</fullName>
    </submittedName>
</protein>
<comment type="caution">
    <text evidence="1">The sequence shown here is derived from an EMBL/GenBank/DDBJ whole genome shotgun (WGS) entry which is preliminary data.</text>
</comment>
<evidence type="ECO:0000313" key="2">
    <source>
        <dbReference type="Proteomes" id="UP000247702"/>
    </source>
</evidence>
<accession>A0A2Z6QGX2</accession>
<proteinExistence type="predicted"/>
<keyword evidence="2" id="KW-1185">Reference proteome</keyword>
<reference evidence="1 2" key="1">
    <citation type="submission" date="2017-11" db="EMBL/GenBank/DDBJ databases">
        <title>The genome of Rhizophagus clarus HR1 reveals common genetic basis of auxotrophy among arbuscular mycorrhizal fungi.</title>
        <authorList>
            <person name="Kobayashi Y."/>
        </authorList>
    </citation>
    <scope>NUCLEOTIDE SEQUENCE [LARGE SCALE GENOMIC DNA]</scope>
    <source>
        <strain evidence="1 2">HR1</strain>
    </source>
</reference>
<organism evidence="1 2">
    <name type="scientific">Rhizophagus clarus</name>
    <dbReference type="NCBI Taxonomy" id="94130"/>
    <lineage>
        <taxon>Eukaryota</taxon>
        <taxon>Fungi</taxon>
        <taxon>Fungi incertae sedis</taxon>
        <taxon>Mucoromycota</taxon>
        <taxon>Glomeromycotina</taxon>
        <taxon>Glomeromycetes</taxon>
        <taxon>Glomerales</taxon>
        <taxon>Glomeraceae</taxon>
        <taxon>Rhizophagus</taxon>
    </lineage>
</organism>
<evidence type="ECO:0000313" key="1">
    <source>
        <dbReference type="EMBL" id="GBB84044.1"/>
    </source>
</evidence>
<gene>
    <name evidence="1" type="ORF">RclHR1_10690007</name>
</gene>
<sequence length="83" mass="9434">MAINIFGEDNTNAVEAAHALNNREGKQLTLIALVKKGMMKIKVPKTIQSYHTLKLKQIASNRKAAEYNKNPRPHHHVKEKLHL</sequence>
<dbReference type="AlphaFoldDB" id="A0A2Z6QGX2"/>
<name>A0A2Z6QGX2_9GLOM</name>